<dbReference type="InterPro" id="IPR015943">
    <property type="entry name" value="WD40/YVTN_repeat-like_dom_sf"/>
</dbReference>
<dbReference type="PANTHER" id="PTHR19854">
    <property type="entry name" value="TRANSDUCIN BETA-LIKE 3"/>
    <property type="match status" value="1"/>
</dbReference>
<dbReference type="Pfam" id="PF00400">
    <property type="entry name" value="WD40"/>
    <property type="match status" value="1"/>
</dbReference>
<dbReference type="Gene3D" id="2.130.10.10">
    <property type="entry name" value="YVTN repeat-like/Quinoprotein amine dehydrogenase"/>
    <property type="match status" value="2"/>
</dbReference>
<evidence type="ECO:0000313" key="5">
    <source>
        <dbReference type="Proteomes" id="UP001353858"/>
    </source>
</evidence>
<evidence type="ECO:0000256" key="1">
    <source>
        <dbReference type="ARBA" id="ARBA00022574"/>
    </source>
</evidence>
<protein>
    <recommendedName>
        <fullName evidence="6">Guanine nucleotide-binding protein subunit beta-like protein 1</fullName>
    </recommendedName>
</protein>
<dbReference type="EMBL" id="JARPUR010000004">
    <property type="protein sequence ID" value="KAK4877849.1"/>
    <property type="molecule type" value="Genomic_DNA"/>
</dbReference>
<evidence type="ECO:0008006" key="6">
    <source>
        <dbReference type="Google" id="ProtNLM"/>
    </source>
</evidence>
<accession>A0AAN7PUQ7</accession>
<sequence length="312" mass="35168">MALLPPDPLFCLKSNMGHVHNICFISNETTTTHLLAATEEGFVYLWDLKTNRVKSKQKLGTAIQTIHYFDSHLITQEKSGLVQLWDINHEANYIAVKKYECSGGYCRSIIVNNILILPHTDSALVGIDKKTLQKNFTFIPEQTKLGYVMCLEAVKIANNEHVLAGYETGDVVLWDFVTKTQRSNTRLKEYITSITFDSVIGRGVCGNSSNTLQFFTIDKNYAIKLKCEVSVTNDGCNIVQLRSDRRLLACGGWDGRIRLFSWKSLRILVVLNQHHKAITDVKFSPSIVPDWNSRVMAVTSGDGSISLWSLYN</sequence>
<dbReference type="PANTHER" id="PTHR19854:SF1">
    <property type="entry name" value="GUANINE NUCLEOTIDE-BINDING PROTEIN SUBUNIT BETA-LIKE PROTEIN 1"/>
    <property type="match status" value="1"/>
</dbReference>
<evidence type="ECO:0000313" key="4">
    <source>
        <dbReference type="EMBL" id="KAK4877849.1"/>
    </source>
</evidence>
<dbReference type="InterPro" id="IPR036322">
    <property type="entry name" value="WD40_repeat_dom_sf"/>
</dbReference>
<dbReference type="PROSITE" id="PS50082">
    <property type="entry name" value="WD_REPEATS_2"/>
    <property type="match status" value="2"/>
</dbReference>
<feature type="repeat" description="WD" evidence="3">
    <location>
        <begin position="15"/>
        <end position="56"/>
    </location>
</feature>
<dbReference type="InterPro" id="IPR001680">
    <property type="entry name" value="WD40_rpt"/>
</dbReference>
<proteinExistence type="predicted"/>
<evidence type="ECO:0000256" key="3">
    <source>
        <dbReference type="PROSITE-ProRule" id="PRU00221"/>
    </source>
</evidence>
<dbReference type="SUPFAM" id="SSF50978">
    <property type="entry name" value="WD40 repeat-like"/>
    <property type="match status" value="1"/>
</dbReference>
<organism evidence="4 5">
    <name type="scientific">Aquatica leii</name>
    <dbReference type="NCBI Taxonomy" id="1421715"/>
    <lineage>
        <taxon>Eukaryota</taxon>
        <taxon>Metazoa</taxon>
        <taxon>Ecdysozoa</taxon>
        <taxon>Arthropoda</taxon>
        <taxon>Hexapoda</taxon>
        <taxon>Insecta</taxon>
        <taxon>Pterygota</taxon>
        <taxon>Neoptera</taxon>
        <taxon>Endopterygota</taxon>
        <taxon>Coleoptera</taxon>
        <taxon>Polyphaga</taxon>
        <taxon>Elateriformia</taxon>
        <taxon>Elateroidea</taxon>
        <taxon>Lampyridae</taxon>
        <taxon>Luciolinae</taxon>
        <taxon>Aquatica</taxon>
    </lineage>
</organism>
<dbReference type="SMART" id="SM00320">
    <property type="entry name" value="WD40"/>
    <property type="match status" value="4"/>
</dbReference>
<evidence type="ECO:0000256" key="2">
    <source>
        <dbReference type="ARBA" id="ARBA00022737"/>
    </source>
</evidence>
<dbReference type="PROSITE" id="PS50294">
    <property type="entry name" value="WD_REPEATS_REGION"/>
    <property type="match status" value="1"/>
</dbReference>
<name>A0AAN7PUQ7_9COLE</name>
<feature type="repeat" description="WD" evidence="3">
    <location>
        <begin position="271"/>
        <end position="312"/>
    </location>
</feature>
<keyword evidence="2" id="KW-0677">Repeat</keyword>
<comment type="caution">
    <text evidence="4">The sequence shown here is derived from an EMBL/GenBank/DDBJ whole genome shotgun (WGS) entry which is preliminary data.</text>
</comment>
<keyword evidence="1 3" id="KW-0853">WD repeat</keyword>
<dbReference type="Proteomes" id="UP001353858">
    <property type="component" value="Unassembled WGS sequence"/>
</dbReference>
<dbReference type="AlphaFoldDB" id="A0AAN7PUQ7"/>
<keyword evidence="5" id="KW-1185">Reference proteome</keyword>
<gene>
    <name evidence="4" type="ORF">RN001_010355</name>
</gene>
<reference evidence="5" key="1">
    <citation type="submission" date="2023-01" db="EMBL/GenBank/DDBJ databases">
        <title>Key to firefly adult light organ development and bioluminescence: homeobox transcription factors regulate luciferase expression and transportation to peroxisome.</title>
        <authorList>
            <person name="Fu X."/>
        </authorList>
    </citation>
    <scope>NUCLEOTIDE SEQUENCE [LARGE SCALE GENOMIC DNA]</scope>
</reference>